<dbReference type="NCBIfam" id="TIGR00877">
    <property type="entry name" value="purD"/>
    <property type="match status" value="1"/>
</dbReference>
<dbReference type="FunFam" id="3.90.600.10:FF:000001">
    <property type="entry name" value="Trifunctional purine biosynthetic protein adenosine-3"/>
    <property type="match status" value="1"/>
</dbReference>
<dbReference type="InterPro" id="IPR020559">
    <property type="entry name" value="PRibGlycinamide_synth_CS"/>
</dbReference>
<dbReference type="SUPFAM" id="SSF56059">
    <property type="entry name" value="Glutathione synthetase ATP-binding domain-like"/>
    <property type="match status" value="1"/>
</dbReference>
<evidence type="ECO:0000256" key="12">
    <source>
        <dbReference type="ARBA" id="ARBA00022741"/>
    </source>
</evidence>
<dbReference type="InterPro" id="IPR020562">
    <property type="entry name" value="PRibGlycinamide_synth_N"/>
</dbReference>
<evidence type="ECO:0000256" key="17">
    <source>
        <dbReference type="ARBA" id="ARBA00029388"/>
    </source>
</evidence>
<evidence type="ECO:0000256" key="23">
    <source>
        <dbReference type="ARBA" id="ARBA00049057"/>
    </source>
</evidence>
<dbReference type="PROSITE" id="PS50975">
    <property type="entry name" value="ATP_GRASP"/>
    <property type="match status" value="1"/>
</dbReference>
<dbReference type="Proteomes" id="UP000008064">
    <property type="component" value="Unassembled WGS sequence"/>
</dbReference>
<comment type="similarity">
    <text evidence="4">In the N-terminal section; belongs to the GARS family.</text>
</comment>
<dbReference type="InterPro" id="IPR020561">
    <property type="entry name" value="PRibGlycinamid_synth_ATP-grasp"/>
</dbReference>
<dbReference type="SUPFAM" id="SSF55326">
    <property type="entry name" value="PurM N-terminal domain-like"/>
    <property type="match status" value="1"/>
</dbReference>
<dbReference type="Gene3D" id="3.40.50.20">
    <property type="match status" value="1"/>
</dbReference>
<comment type="pathway">
    <text evidence="3">Purine metabolism; IMP biosynthesis via de novo pathway; N(1)-(5-phospho-D-ribosyl)glycinamide from 5-phospho-alpha-D-ribose 1-diphosphate: step 2/2.</text>
</comment>
<dbReference type="KEGG" id="sla:SERLADRAFT_359758"/>
<name>F8NLB0_SERL9</name>
<dbReference type="GO" id="GO:0005829">
    <property type="term" value="C:cytosol"/>
    <property type="evidence" value="ECO:0007669"/>
    <property type="project" value="TreeGrafter"/>
</dbReference>
<comment type="catalytic activity">
    <reaction evidence="23">
        <text>2-formamido-N(1)-(5-O-phospho-beta-D-ribosyl)acetamidine + ATP = 5-amino-1-(5-phospho-beta-D-ribosyl)imidazole + ADP + phosphate + H(+)</text>
        <dbReference type="Rhea" id="RHEA:23032"/>
        <dbReference type="ChEBI" id="CHEBI:15378"/>
        <dbReference type="ChEBI" id="CHEBI:30616"/>
        <dbReference type="ChEBI" id="CHEBI:43474"/>
        <dbReference type="ChEBI" id="CHEBI:137981"/>
        <dbReference type="ChEBI" id="CHEBI:147287"/>
        <dbReference type="ChEBI" id="CHEBI:456216"/>
        <dbReference type="EC" id="6.3.3.1"/>
    </reaction>
</comment>
<dbReference type="SUPFAM" id="SSF52440">
    <property type="entry name" value="PreATP-grasp domain"/>
    <property type="match status" value="1"/>
</dbReference>
<evidence type="ECO:0000256" key="20">
    <source>
        <dbReference type="ARBA" id="ARBA00032931"/>
    </source>
</evidence>
<evidence type="ECO:0000256" key="11">
    <source>
        <dbReference type="ARBA" id="ARBA00022723"/>
    </source>
</evidence>
<dbReference type="PANTHER" id="PTHR10520">
    <property type="entry name" value="TRIFUNCTIONAL PURINE BIOSYNTHETIC PROTEIN ADENOSINE-3-RELATED"/>
    <property type="match status" value="1"/>
</dbReference>
<dbReference type="GeneID" id="18809706"/>
<dbReference type="Pfam" id="PF01071">
    <property type="entry name" value="GARS_A"/>
    <property type="match status" value="1"/>
</dbReference>
<evidence type="ECO:0000256" key="1">
    <source>
        <dbReference type="ARBA" id="ARBA00004496"/>
    </source>
</evidence>
<dbReference type="InterPro" id="IPR020560">
    <property type="entry name" value="PRibGlycinamide_synth_C-dom"/>
</dbReference>
<keyword evidence="13" id="KW-0658">Purine biosynthesis</keyword>
<dbReference type="PANTHER" id="PTHR10520:SF12">
    <property type="entry name" value="TRIFUNCTIONAL PURINE BIOSYNTHETIC PROTEIN ADENOSINE-3"/>
    <property type="match status" value="1"/>
</dbReference>
<evidence type="ECO:0000256" key="3">
    <source>
        <dbReference type="ARBA" id="ARBA00005174"/>
    </source>
</evidence>
<dbReference type="Pfam" id="PF02769">
    <property type="entry name" value="AIRS_C"/>
    <property type="match status" value="1"/>
</dbReference>
<dbReference type="GO" id="GO:0004641">
    <property type="term" value="F:phosphoribosylformylglycinamidine cyclo-ligase activity"/>
    <property type="evidence" value="ECO:0007669"/>
    <property type="project" value="UniProtKB-EC"/>
</dbReference>
<dbReference type="InterPro" id="IPR013815">
    <property type="entry name" value="ATP_grasp_subdomain_1"/>
</dbReference>
<dbReference type="Gene3D" id="3.30.1330.10">
    <property type="entry name" value="PurM-like, N-terminal domain"/>
    <property type="match status" value="1"/>
</dbReference>
<dbReference type="SMART" id="SM01209">
    <property type="entry name" value="GARS_A"/>
    <property type="match status" value="1"/>
</dbReference>
<keyword evidence="15" id="KW-0464">Manganese</keyword>
<evidence type="ECO:0000256" key="2">
    <source>
        <dbReference type="ARBA" id="ARBA00004686"/>
    </source>
</evidence>
<dbReference type="EC" id="6.3.4.13" evidence="7"/>
<evidence type="ECO:0000259" key="25">
    <source>
        <dbReference type="PROSITE" id="PS50975"/>
    </source>
</evidence>
<dbReference type="InterPro" id="IPR004733">
    <property type="entry name" value="PurM_cligase"/>
</dbReference>
<dbReference type="InterPro" id="IPR036676">
    <property type="entry name" value="PurM-like_C_sf"/>
</dbReference>
<evidence type="ECO:0000256" key="16">
    <source>
        <dbReference type="ARBA" id="ARBA00023268"/>
    </source>
</evidence>
<dbReference type="Gene3D" id="3.90.650.10">
    <property type="entry name" value="PurM-like C-terminal domain"/>
    <property type="match status" value="1"/>
</dbReference>
<evidence type="ECO:0000313" key="26">
    <source>
        <dbReference type="EMBL" id="EGO28158.1"/>
    </source>
</evidence>
<evidence type="ECO:0000256" key="5">
    <source>
        <dbReference type="ARBA" id="ARBA00010280"/>
    </source>
</evidence>
<evidence type="ECO:0000256" key="6">
    <source>
        <dbReference type="ARBA" id="ARBA00013047"/>
    </source>
</evidence>
<keyword evidence="12 24" id="KW-0547">Nucleotide-binding</keyword>
<comment type="similarity">
    <text evidence="5">Belongs to the AIR synthase family.</text>
</comment>
<evidence type="ECO:0000256" key="22">
    <source>
        <dbReference type="ARBA" id="ARBA00047843"/>
    </source>
</evidence>
<dbReference type="AlphaFoldDB" id="F8NLB0"/>
<evidence type="ECO:0000256" key="24">
    <source>
        <dbReference type="PROSITE-ProRule" id="PRU00409"/>
    </source>
</evidence>
<evidence type="ECO:0000256" key="9">
    <source>
        <dbReference type="ARBA" id="ARBA00022490"/>
    </source>
</evidence>
<dbReference type="InterPro" id="IPR011054">
    <property type="entry name" value="Rudment_hybrid_motif"/>
</dbReference>
<dbReference type="FunFam" id="3.40.50.20:FF:000006">
    <property type="entry name" value="Phosphoribosylamine--glycine ligase, chloroplastic"/>
    <property type="match status" value="1"/>
</dbReference>
<evidence type="ECO:0000256" key="4">
    <source>
        <dbReference type="ARBA" id="ARBA00007423"/>
    </source>
</evidence>
<evidence type="ECO:0000256" key="18">
    <source>
        <dbReference type="ARBA" id="ARBA00029444"/>
    </source>
</evidence>
<dbReference type="FunFam" id="3.90.650.10:FF:000011">
    <property type="entry name" value="Phosphoribosylformylglycinamidine cyclo-ligase"/>
    <property type="match status" value="1"/>
</dbReference>
<dbReference type="InterPro" id="IPR000115">
    <property type="entry name" value="PRibGlycinamide_synth"/>
</dbReference>
<dbReference type="Pfam" id="PF02843">
    <property type="entry name" value="GARS_C"/>
    <property type="match status" value="1"/>
</dbReference>
<dbReference type="Gene3D" id="3.30.1490.20">
    <property type="entry name" value="ATP-grasp fold, A domain"/>
    <property type="match status" value="1"/>
</dbReference>
<dbReference type="HAMAP" id="MF_00138">
    <property type="entry name" value="GARS"/>
    <property type="match status" value="1"/>
</dbReference>
<keyword evidence="10" id="KW-0436">Ligase</keyword>
<comment type="catalytic activity">
    <reaction evidence="22">
        <text>5-phospho-beta-D-ribosylamine + glycine + ATP = N(1)-(5-phospho-beta-D-ribosyl)glycinamide + ADP + phosphate + H(+)</text>
        <dbReference type="Rhea" id="RHEA:17453"/>
        <dbReference type="ChEBI" id="CHEBI:15378"/>
        <dbReference type="ChEBI" id="CHEBI:30616"/>
        <dbReference type="ChEBI" id="CHEBI:43474"/>
        <dbReference type="ChEBI" id="CHEBI:57305"/>
        <dbReference type="ChEBI" id="CHEBI:58681"/>
        <dbReference type="ChEBI" id="CHEBI:143788"/>
        <dbReference type="ChEBI" id="CHEBI:456216"/>
        <dbReference type="EC" id="6.3.4.13"/>
    </reaction>
</comment>
<dbReference type="PROSITE" id="PS00184">
    <property type="entry name" value="GARS"/>
    <property type="match status" value="1"/>
</dbReference>
<dbReference type="InterPro" id="IPR037123">
    <property type="entry name" value="PRibGlycinamide_synth_C_sf"/>
</dbReference>
<evidence type="ECO:0000256" key="13">
    <source>
        <dbReference type="ARBA" id="ARBA00022755"/>
    </source>
</evidence>
<evidence type="ECO:0000256" key="14">
    <source>
        <dbReference type="ARBA" id="ARBA00022840"/>
    </source>
</evidence>
<dbReference type="UniPathway" id="UPA00074">
    <property type="reaction ID" value="UER00125"/>
</dbReference>
<dbReference type="InterPro" id="IPR016185">
    <property type="entry name" value="PreATP-grasp_dom_sf"/>
</dbReference>
<dbReference type="HOGENOM" id="CLU_005361_1_0_1"/>
<feature type="domain" description="ATP-grasp" evidence="25">
    <location>
        <begin position="111"/>
        <end position="321"/>
    </location>
</feature>
<comment type="similarity">
    <text evidence="18">In the C-terminal section; belongs to the AIR synthase family.</text>
</comment>
<dbReference type="SMART" id="SM01210">
    <property type="entry name" value="GARS_C"/>
    <property type="match status" value="1"/>
</dbReference>
<dbReference type="OrthoDB" id="2018833at2759"/>
<protein>
    <recommendedName>
        <fullName evidence="8">Phosphoribosylformylglycinamidine cyclo-ligase</fullName>
        <ecNumber evidence="6">6.3.3.1</ecNumber>
        <ecNumber evidence="7">6.3.4.13</ecNumber>
    </recommendedName>
    <alternativeName>
        <fullName evidence="20">AIR synthase</fullName>
    </alternativeName>
    <alternativeName>
        <fullName evidence="21">AIRS</fullName>
    </alternativeName>
    <alternativeName>
        <fullName evidence="19">Phosphoribosyl-aminoimidazole synthetase</fullName>
    </alternativeName>
</protein>
<reference evidence="26" key="1">
    <citation type="submission" date="2011-04" db="EMBL/GenBank/DDBJ databases">
        <title>Evolution of plant cell wall degrading machinery underlies the functional diversity of forest fungi.</title>
        <authorList>
            <consortium name="US DOE Joint Genome Institute (JGI-PGF)"/>
            <person name="Eastwood D.C."/>
            <person name="Floudas D."/>
            <person name="Binder M."/>
            <person name="Majcherczyk A."/>
            <person name="Schneider P."/>
            <person name="Aerts A."/>
            <person name="Asiegbu F.O."/>
            <person name="Baker S.E."/>
            <person name="Barry K."/>
            <person name="Bendiksby M."/>
            <person name="Blumentritt M."/>
            <person name="Coutinho P.M."/>
            <person name="Cullen D."/>
            <person name="Cullen D."/>
            <person name="Gathman A."/>
            <person name="Goodell B."/>
            <person name="Henrissat B."/>
            <person name="Ihrmark K."/>
            <person name="Kauserud H."/>
            <person name="Kohler A."/>
            <person name="LaButti K."/>
            <person name="Lapidus A."/>
            <person name="Lavin J.L."/>
            <person name="Lee Y.-H."/>
            <person name="Lindquist E."/>
            <person name="Lilly W."/>
            <person name="Lucas S."/>
            <person name="Morin E."/>
            <person name="Murat C."/>
            <person name="Oguiza J.A."/>
            <person name="Park J."/>
            <person name="Pisabarro A.G."/>
            <person name="Riley R."/>
            <person name="Rosling A."/>
            <person name="Salamov A."/>
            <person name="Schmidt O."/>
            <person name="Schmutz J."/>
            <person name="Skrede I."/>
            <person name="Stenlid J."/>
            <person name="Wiebenga A."/>
            <person name="Xie X."/>
            <person name="Kues U."/>
            <person name="Hibbett D.S."/>
            <person name="Hoffmeister D."/>
            <person name="Hogberg N."/>
            <person name="Martin F."/>
            <person name="Grigoriev I.V."/>
            <person name="Watkinson S.C."/>
        </authorList>
    </citation>
    <scope>NUCLEOTIDE SEQUENCE</scope>
    <source>
        <strain evidence="26">S7.9</strain>
    </source>
</reference>
<dbReference type="InterPro" id="IPR036921">
    <property type="entry name" value="PurM-like_N_sf"/>
</dbReference>
<accession>F8NLB0</accession>
<keyword evidence="9" id="KW-0963">Cytoplasm</keyword>
<evidence type="ECO:0000256" key="19">
    <source>
        <dbReference type="ARBA" id="ARBA00031908"/>
    </source>
</evidence>
<dbReference type="EMBL" id="GL945430">
    <property type="protein sequence ID" value="EGO28158.1"/>
    <property type="molecule type" value="Genomic_DNA"/>
</dbReference>
<dbReference type="InterPro" id="IPR011761">
    <property type="entry name" value="ATP-grasp"/>
</dbReference>
<evidence type="ECO:0000256" key="10">
    <source>
        <dbReference type="ARBA" id="ARBA00022598"/>
    </source>
</evidence>
<dbReference type="RefSeq" id="XP_007314357.1">
    <property type="nucleotide sequence ID" value="XM_007314295.1"/>
</dbReference>
<dbReference type="Pfam" id="PF00586">
    <property type="entry name" value="AIRS"/>
    <property type="match status" value="1"/>
</dbReference>
<dbReference type="FunFam" id="3.30.1490.20:FF:000006">
    <property type="entry name" value="phosphoribosylamine--glycine ligase, chloroplastic-like"/>
    <property type="match status" value="1"/>
</dbReference>
<dbReference type="GO" id="GO:0004637">
    <property type="term" value="F:phosphoribosylamine-glycine ligase activity"/>
    <property type="evidence" value="ECO:0007669"/>
    <property type="project" value="UniProtKB-EC"/>
</dbReference>
<dbReference type="FunFam" id="3.30.1330.10:FF:000001">
    <property type="entry name" value="Phosphoribosylformylglycinamidine cyclo-ligase"/>
    <property type="match status" value="1"/>
</dbReference>
<evidence type="ECO:0000256" key="21">
    <source>
        <dbReference type="ARBA" id="ARBA00033093"/>
    </source>
</evidence>
<comment type="subcellular location">
    <subcellularLocation>
        <location evidence="1">Cytoplasm</location>
    </subcellularLocation>
</comment>
<sequence length="787" mass="83542">MSSRILILGSGGREHALAWKLAKSELVQYIFVSPGNGGTAHNPKTSNVVLHSDHISELIAFAVENNIDLVVPGPEQPLVDGIEHYFRKVGIPVFGPSALAARMEGSKAFSKAFMERHSIPTAKYRVFSSSDVDQAIHYVQTCGHRVVLKASGLAAGKGVLIPETSDEAVQGLREIMVTKIFGGAGSEVVVEELLTGPEISVLAFSDGYTIIPLPAAQDHKRFGEGDTGLNTGGMGAYAPTSVASPAIMDQIMSETLRPTIDGMRKEGFPFVGLLFTGFMLTESGPKVLEYNVRFGDPETESLVLLLSENVDLAAILLACAEHRLDSVNISTRPGFAVSVVLASSGYPGNYAKGKQIEIGQVPSNVVVFHAGTSVSGEHVVTSGGRVIVVSSYAATLREALDLVYSGIDKVNFDGMVYRRDIAHRALSASTQSPLGLTYAQAGVSVDAGSLLVEAIKPYVRATRRAGADAEIGGFGGVFDLKATGYKDPVLVSSTDGVGTKLSVAVDTGIHEFVGIDLVAMSVNDLLVQGAEPLFFLDYYGCSKLDVKTATQVVAGIAEGCQQAGCALIGGETAEMPGMYLKDDYDLAGFAVGAVERNLILPRPDIAPGDILLGIQSSGLHSNGFSLVRKIIALSGLPYSSPCPWDEKKTLALSLLEPTRIYIKQVLPAVNKGLLKGMSHITGGGFIENIPRVLPRGLGCYVDVSTWQLPPVFRFLMEQGSVDPLEMARTFNSGIGLVVIVGEDQLDEALQTLTQTSEAAVYKIGKVTATTGVEMRHLELWSGPIFPQ</sequence>
<dbReference type="NCBIfam" id="TIGR00878">
    <property type="entry name" value="purM"/>
    <property type="match status" value="1"/>
</dbReference>
<dbReference type="GO" id="GO:0046084">
    <property type="term" value="P:adenine biosynthetic process"/>
    <property type="evidence" value="ECO:0007669"/>
    <property type="project" value="TreeGrafter"/>
</dbReference>
<dbReference type="FunFam" id="3.30.470.20:FF:000018">
    <property type="entry name" value="Trifunctional purine biosynthetic protein adenosine-3"/>
    <property type="match status" value="1"/>
</dbReference>
<dbReference type="Pfam" id="PF02844">
    <property type="entry name" value="GARS_N"/>
    <property type="match status" value="1"/>
</dbReference>
<dbReference type="Gene3D" id="3.90.600.10">
    <property type="entry name" value="Phosphoribosylglycinamide synthetase, C-terminal domain"/>
    <property type="match status" value="1"/>
</dbReference>
<dbReference type="GO" id="GO:0006189">
    <property type="term" value="P:'de novo' IMP biosynthetic process"/>
    <property type="evidence" value="ECO:0007669"/>
    <property type="project" value="UniProtKB-UniPathway"/>
</dbReference>
<comment type="function">
    <text evidence="17">Catalyzes the second and fifth step in the 'de novo' purine biosynthesis pathway; contains phosphoribosylamine--glycine ligase (GARS) and phosphoribosylformylglycinamidine cyclo-ligase (AIRS) activities.</text>
</comment>
<proteinExistence type="inferred from homology"/>
<comment type="pathway">
    <text evidence="2">Purine metabolism; IMP biosynthesis via de novo pathway; 5-amino-1-(5-phospho-D-ribosyl)imidazole from N(2)-formyl-N(1)-(5-phospho-D-ribosyl)glycinamide: step 2/2.</text>
</comment>
<keyword evidence="16" id="KW-0511">Multifunctional enzyme</keyword>
<dbReference type="EC" id="6.3.3.1" evidence="6"/>
<dbReference type="HAMAP" id="MF_00741">
    <property type="entry name" value="AIRS"/>
    <property type="match status" value="1"/>
</dbReference>
<dbReference type="CDD" id="cd02196">
    <property type="entry name" value="PurM"/>
    <property type="match status" value="1"/>
</dbReference>
<evidence type="ECO:0000256" key="7">
    <source>
        <dbReference type="ARBA" id="ARBA00013255"/>
    </source>
</evidence>
<gene>
    <name evidence="26" type="ORF">SERLADRAFT_359758</name>
</gene>
<dbReference type="Gene3D" id="3.30.470.20">
    <property type="entry name" value="ATP-grasp fold, B domain"/>
    <property type="match status" value="1"/>
</dbReference>
<organism>
    <name type="scientific">Serpula lacrymans var. lacrymans (strain S7.9)</name>
    <name type="common">Dry rot fungus</name>
    <dbReference type="NCBI Taxonomy" id="578457"/>
    <lineage>
        <taxon>Eukaryota</taxon>
        <taxon>Fungi</taxon>
        <taxon>Dikarya</taxon>
        <taxon>Basidiomycota</taxon>
        <taxon>Agaricomycotina</taxon>
        <taxon>Agaricomycetes</taxon>
        <taxon>Agaricomycetidae</taxon>
        <taxon>Boletales</taxon>
        <taxon>Coniophorineae</taxon>
        <taxon>Serpulaceae</taxon>
        <taxon>Serpula</taxon>
    </lineage>
</organism>
<keyword evidence="11" id="KW-0479">Metal-binding</keyword>
<evidence type="ECO:0000256" key="8">
    <source>
        <dbReference type="ARBA" id="ARBA00020367"/>
    </source>
</evidence>
<dbReference type="InterPro" id="IPR016188">
    <property type="entry name" value="PurM-like_N"/>
</dbReference>
<dbReference type="SUPFAM" id="SSF56042">
    <property type="entry name" value="PurM C-terminal domain-like"/>
    <property type="match status" value="1"/>
</dbReference>
<dbReference type="SUPFAM" id="SSF51246">
    <property type="entry name" value="Rudiment single hybrid motif"/>
    <property type="match status" value="1"/>
</dbReference>
<dbReference type="GO" id="GO:0005524">
    <property type="term" value="F:ATP binding"/>
    <property type="evidence" value="ECO:0007669"/>
    <property type="project" value="UniProtKB-UniRule"/>
</dbReference>
<keyword evidence="14 24" id="KW-0067">ATP-binding</keyword>
<evidence type="ECO:0000256" key="15">
    <source>
        <dbReference type="ARBA" id="ARBA00023211"/>
    </source>
</evidence>
<dbReference type="GO" id="GO:0046872">
    <property type="term" value="F:metal ion binding"/>
    <property type="evidence" value="ECO:0007669"/>
    <property type="project" value="UniProtKB-KW"/>
</dbReference>
<dbReference type="InterPro" id="IPR010918">
    <property type="entry name" value="PurM-like_C_dom"/>
</dbReference>